<feature type="region of interest" description="Disordered" evidence="7">
    <location>
        <begin position="251"/>
        <end position="282"/>
    </location>
</feature>
<gene>
    <name evidence="9" type="ORF">ABEB36_008343</name>
</gene>
<dbReference type="FunFam" id="3.30.420.10:FF:000031">
    <property type="entry name" value="RNA exonuclease 1"/>
    <property type="match status" value="1"/>
</dbReference>
<evidence type="ECO:0000256" key="4">
    <source>
        <dbReference type="ARBA" id="ARBA00022801"/>
    </source>
</evidence>
<feature type="region of interest" description="Disordered" evidence="7">
    <location>
        <begin position="41"/>
        <end position="162"/>
    </location>
</feature>
<comment type="subcellular location">
    <subcellularLocation>
        <location evidence="1">Nucleus</location>
    </subcellularLocation>
</comment>
<dbReference type="GO" id="GO:0010629">
    <property type="term" value="P:negative regulation of gene expression"/>
    <property type="evidence" value="ECO:0007669"/>
    <property type="project" value="UniProtKB-ARBA"/>
</dbReference>
<accession>A0ABD1ELZ0</accession>
<dbReference type="PANTHER" id="PTHR12801">
    <property type="entry name" value="RNA EXONUCLEASE REXO1 / RECO3 FAMILY MEMBER-RELATED"/>
    <property type="match status" value="1"/>
</dbReference>
<feature type="compositionally biased region" description="Low complexity" evidence="7">
    <location>
        <begin position="117"/>
        <end position="138"/>
    </location>
</feature>
<name>A0ABD1ELZ0_HYPHA</name>
<dbReference type="SMART" id="SM00479">
    <property type="entry name" value="EXOIII"/>
    <property type="match status" value="1"/>
</dbReference>
<feature type="domain" description="Exonuclease" evidence="8">
    <location>
        <begin position="381"/>
        <end position="541"/>
    </location>
</feature>
<evidence type="ECO:0000313" key="9">
    <source>
        <dbReference type="EMBL" id="KAL1497361.1"/>
    </source>
</evidence>
<comment type="similarity">
    <text evidence="2">Belongs to the REXO1/REXO3 family.</text>
</comment>
<feature type="compositionally biased region" description="Polar residues" evidence="7">
    <location>
        <begin position="103"/>
        <end position="116"/>
    </location>
</feature>
<protein>
    <recommendedName>
        <fullName evidence="8">Exonuclease domain-containing protein</fullName>
    </recommendedName>
</protein>
<feature type="compositionally biased region" description="Polar residues" evidence="7">
    <location>
        <begin position="87"/>
        <end position="96"/>
    </location>
</feature>
<dbReference type="AlphaFoldDB" id="A0ABD1ELZ0"/>
<evidence type="ECO:0000256" key="7">
    <source>
        <dbReference type="SAM" id="MobiDB-lite"/>
    </source>
</evidence>
<organism evidence="9 10">
    <name type="scientific">Hypothenemus hampei</name>
    <name type="common">Coffee berry borer</name>
    <dbReference type="NCBI Taxonomy" id="57062"/>
    <lineage>
        <taxon>Eukaryota</taxon>
        <taxon>Metazoa</taxon>
        <taxon>Ecdysozoa</taxon>
        <taxon>Arthropoda</taxon>
        <taxon>Hexapoda</taxon>
        <taxon>Insecta</taxon>
        <taxon>Pterygota</taxon>
        <taxon>Neoptera</taxon>
        <taxon>Endopterygota</taxon>
        <taxon>Coleoptera</taxon>
        <taxon>Polyphaga</taxon>
        <taxon>Cucujiformia</taxon>
        <taxon>Curculionidae</taxon>
        <taxon>Scolytinae</taxon>
        <taxon>Hypothenemus</taxon>
    </lineage>
</organism>
<keyword evidence="10" id="KW-1185">Reference proteome</keyword>
<dbReference type="GO" id="GO:0005634">
    <property type="term" value="C:nucleus"/>
    <property type="evidence" value="ECO:0007669"/>
    <property type="project" value="UniProtKB-SubCell"/>
</dbReference>
<dbReference type="Gene3D" id="3.30.420.10">
    <property type="entry name" value="Ribonuclease H-like superfamily/Ribonuclease H"/>
    <property type="match status" value="1"/>
</dbReference>
<sequence length="542" mass="61657">MGESDPFKEFSNVQWTLIGFIILIILFKWIKNRQNHEQTINESKHHNCNTSPTQEKYENYTERSKIMKSSKRKVTNDNSRRNKKGSNRSWLLSSVHTNRKSINENQGGLTSNHTRTPSPVSSESSMESSDSSPCECPVLQQGLSRRQKKNRSKHSQARKPEDSDEVIFNKKLYYTHEILHEFKTLNMPQDKFVEELKKNYTLTKKEMAMLGYPLRRNLDSAPTNIERRISDASYRTNFSRHYFNPSAVEFVPRSSDSSTDSGNGSSSSSEEEQDTAPNHLLSSTKWKDIKTRVCARCGSFFQTTSKKYITTDHCLYHPGKIQGSSGACGQLTHSCCKKPKGVSGCTSAKLHVWAGPVESIVNSSFVETIPPEHPNQGHNYGVFSLDCEMSYTVTGLEVVKVTVVDITGRPVYCEFVQPNNEIVDFNTRYSGVTETDFLNNTPKTLIEVQSDLKRFVSSETILVGHGLENDLNKLKIIHKTVVDTAIAFPHYKGLPYKRSLKNLAQSFLNKLIQNSENGHDCFEDARTCMQLMLYRIKEDYHV</sequence>
<evidence type="ECO:0000256" key="5">
    <source>
        <dbReference type="ARBA" id="ARBA00022839"/>
    </source>
</evidence>
<evidence type="ECO:0000256" key="1">
    <source>
        <dbReference type="ARBA" id="ARBA00004123"/>
    </source>
</evidence>
<keyword evidence="5" id="KW-0269">Exonuclease</keyword>
<dbReference type="InterPro" id="IPR034922">
    <property type="entry name" value="REX1-like_exo"/>
</dbReference>
<reference evidence="9 10" key="1">
    <citation type="submission" date="2024-05" db="EMBL/GenBank/DDBJ databases">
        <title>Genetic variation in Jamaican populations of the coffee berry borer (Hypothenemus hampei).</title>
        <authorList>
            <person name="Errbii M."/>
            <person name="Myrie A."/>
        </authorList>
    </citation>
    <scope>NUCLEOTIDE SEQUENCE [LARGE SCALE GENOMIC DNA]</scope>
    <source>
        <strain evidence="9">JA-Hopewell-2020-01-JO</strain>
        <tissue evidence="9">Whole body</tissue>
    </source>
</reference>
<dbReference type="InterPro" id="IPR036397">
    <property type="entry name" value="RNaseH_sf"/>
</dbReference>
<dbReference type="PANTHER" id="PTHR12801:SF115">
    <property type="entry name" value="FI18136P1-RELATED"/>
    <property type="match status" value="1"/>
</dbReference>
<evidence type="ECO:0000313" key="10">
    <source>
        <dbReference type="Proteomes" id="UP001566132"/>
    </source>
</evidence>
<dbReference type="InterPro" id="IPR013520">
    <property type="entry name" value="Ribonucl_H"/>
</dbReference>
<keyword evidence="4" id="KW-0378">Hydrolase</keyword>
<dbReference type="InterPro" id="IPR012337">
    <property type="entry name" value="RNaseH-like_sf"/>
</dbReference>
<evidence type="ECO:0000256" key="3">
    <source>
        <dbReference type="ARBA" id="ARBA00022722"/>
    </source>
</evidence>
<evidence type="ECO:0000256" key="6">
    <source>
        <dbReference type="ARBA" id="ARBA00023242"/>
    </source>
</evidence>
<dbReference type="InterPro" id="IPR047021">
    <property type="entry name" value="REXO1/3/4-like"/>
</dbReference>
<feature type="compositionally biased region" description="Basic and acidic residues" evidence="7">
    <location>
        <begin position="55"/>
        <end position="65"/>
    </location>
</feature>
<feature type="compositionally biased region" description="Low complexity" evidence="7">
    <location>
        <begin position="254"/>
        <end position="268"/>
    </location>
</feature>
<feature type="compositionally biased region" description="Basic residues" evidence="7">
    <location>
        <begin position="145"/>
        <end position="157"/>
    </location>
</feature>
<proteinExistence type="inferred from homology"/>
<evidence type="ECO:0000259" key="8">
    <source>
        <dbReference type="SMART" id="SM00479"/>
    </source>
</evidence>
<dbReference type="GO" id="GO:0004527">
    <property type="term" value="F:exonuclease activity"/>
    <property type="evidence" value="ECO:0007669"/>
    <property type="project" value="UniProtKB-KW"/>
</dbReference>
<dbReference type="Proteomes" id="UP001566132">
    <property type="component" value="Unassembled WGS sequence"/>
</dbReference>
<dbReference type="EMBL" id="JBDJPC010000006">
    <property type="protein sequence ID" value="KAL1497361.1"/>
    <property type="molecule type" value="Genomic_DNA"/>
</dbReference>
<comment type="caution">
    <text evidence="9">The sequence shown here is derived from an EMBL/GenBank/DDBJ whole genome shotgun (WGS) entry which is preliminary data.</text>
</comment>
<keyword evidence="3" id="KW-0540">Nuclease</keyword>
<keyword evidence="6" id="KW-0539">Nucleus</keyword>
<evidence type="ECO:0000256" key="2">
    <source>
        <dbReference type="ARBA" id="ARBA00006357"/>
    </source>
</evidence>
<dbReference type="CDD" id="cd06145">
    <property type="entry name" value="REX1_like"/>
    <property type="match status" value="1"/>
</dbReference>
<dbReference type="SUPFAM" id="SSF53098">
    <property type="entry name" value="Ribonuclease H-like"/>
    <property type="match status" value="1"/>
</dbReference>